<evidence type="ECO:0000259" key="7">
    <source>
        <dbReference type="Pfam" id="PF00551"/>
    </source>
</evidence>
<comment type="similarity">
    <text evidence="1 5">Belongs to the Fmt family.</text>
</comment>
<keyword evidence="3 5" id="KW-0808">Transferase</keyword>
<dbReference type="FunFam" id="3.40.50.12230:FF:000001">
    <property type="entry name" value="Methionyl-tRNA formyltransferase"/>
    <property type="match status" value="1"/>
</dbReference>
<dbReference type="PANTHER" id="PTHR11138:SF5">
    <property type="entry name" value="METHIONYL-TRNA FORMYLTRANSFERASE, MITOCHONDRIAL"/>
    <property type="match status" value="1"/>
</dbReference>
<dbReference type="NCBIfam" id="TIGR00460">
    <property type="entry name" value="fmt"/>
    <property type="match status" value="1"/>
</dbReference>
<reference evidence="9 10" key="1">
    <citation type="submission" date="2012-02" db="EMBL/GenBank/DDBJ databases">
        <title>Whole genome shotgun sequence of Mobilicoccus pelagius NBRC 104925.</title>
        <authorList>
            <person name="Yoshida Y."/>
            <person name="Hosoyama A."/>
            <person name="Tsuchikane K."/>
            <person name="Katsumata H."/>
            <person name="Yamazaki S."/>
            <person name="Fujita N."/>
        </authorList>
    </citation>
    <scope>NUCLEOTIDE SEQUENCE [LARGE SCALE GENOMIC DNA]</scope>
    <source>
        <strain evidence="9 10">NBRC 104925</strain>
    </source>
</reference>
<dbReference type="Proteomes" id="UP000004367">
    <property type="component" value="Unassembled WGS sequence"/>
</dbReference>
<evidence type="ECO:0000259" key="8">
    <source>
        <dbReference type="Pfam" id="PF02911"/>
    </source>
</evidence>
<evidence type="ECO:0000256" key="4">
    <source>
        <dbReference type="ARBA" id="ARBA00022917"/>
    </source>
</evidence>
<organism evidence="9 10">
    <name type="scientific">Mobilicoccus pelagius NBRC 104925</name>
    <dbReference type="NCBI Taxonomy" id="1089455"/>
    <lineage>
        <taxon>Bacteria</taxon>
        <taxon>Bacillati</taxon>
        <taxon>Actinomycetota</taxon>
        <taxon>Actinomycetes</taxon>
        <taxon>Micrococcales</taxon>
        <taxon>Dermatophilaceae</taxon>
        <taxon>Mobilicoccus</taxon>
    </lineage>
</organism>
<comment type="caution">
    <text evidence="9">The sequence shown here is derived from an EMBL/GenBank/DDBJ whole genome shotgun (WGS) entry which is preliminary data.</text>
</comment>
<sequence>MRVVFAGTPEVAVPSLRALLDSHHEVVAVVTRPDARAGRGRTLRPSPVSVAAQEAGVEVLTPPNARDPEFLARLAELAPDVVPVVAYGHLVPREALDVPHHGWINLHFSLLPRWRGAAPVQQALIAGDTRTGACAFVLEEGLDTGPIVDSLVVDVDPEESAGDLLDRLAVVGAPLLLRALDALEDGAATLTPQEGTPTHAPKLERADARIDWSLPATRIHDLVRGCTPAPGAWTTWHGAPVKVLETRVVPAEDASTEAFAATPPTDEAPTGPAQIRAGRTHVVVGTGEGLLELLRVQPQGKKPMAAADWARGARTDGETFDDE</sequence>
<evidence type="ECO:0000256" key="1">
    <source>
        <dbReference type="ARBA" id="ARBA00010699"/>
    </source>
</evidence>
<evidence type="ECO:0000313" key="9">
    <source>
        <dbReference type="EMBL" id="GAB49559.1"/>
    </source>
</evidence>
<dbReference type="AlphaFoldDB" id="H5UV01"/>
<protein>
    <recommendedName>
        <fullName evidence="2 5">Methionyl-tRNA formyltransferase</fullName>
        <ecNumber evidence="2 5">2.1.2.9</ecNumber>
    </recommendedName>
</protein>
<dbReference type="EC" id="2.1.2.9" evidence="2 5"/>
<evidence type="ECO:0000256" key="6">
    <source>
        <dbReference type="SAM" id="MobiDB-lite"/>
    </source>
</evidence>
<feature type="region of interest" description="Disordered" evidence="6">
    <location>
        <begin position="301"/>
        <end position="323"/>
    </location>
</feature>
<dbReference type="CDD" id="cd08704">
    <property type="entry name" value="Met_tRNA_FMT_C"/>
    <property type="match status" value="1"/>
</dbReference>
<evidence type="ECO:0000256" key="2">
    <source>
        <dbReference type="ARBA" id="ARBA00012261"/>
    </source>
</evidence>
<feature type="binding site" evidence="5">
    <location>
        <begin position="109"/>
        <end position="112"/>
    </location>
    <ligand>
        <name>(6S)-5,6,7,8-tetrahydrofolate</name>
        <dbReference type="ChEBI" id="CHEBI:57453"/>
    </ligand>
</feature>
<dbReference type="HAMAP" id="MF_00182">
    <property type="entry name" value="Formyl_trans"/>
    <property type="match status" value="1"/>
</dbReference>
<dbReference type="PANTHER" id="PTHR11138">
    <property type="entry name" value="METHIONYL-TRNA FORMYLTRANSFERASE"/>
    <property type="match status" value="1"/>
</dbReference>
<comment type="function">
    <text evidence="5">Attaches a formyl group to the free amino group of methionyl-tRNA(fMet). The formyl group appears to play a dual role in the initiator identity of N-formylmethionyl-tRNA by promoting its recognition by IF2 and preventing the misappropriation of this tRNA by the elongation apparatus.</text>
</comment>
<dbReference type="InterPro" id="IPR002376">
    <property type="entry name" value="Formyl_transf_N"/>
</dbReference>
<dbReference type="InterPro" id="IPR005793">
    <property type="entry name" value="Formyl_trans_C"/>
</dbReference>
<dbReference type="Pfam" id="PF00551">
    <property type="entry name" value="Formyl_trans_N"/>
    <property type="match status" value="1"/>
</dbReference>
<name>H5UV01_9MICO</name>
<dbReference type="SUPFAM" id="SSF50486">
    <property type="entry name" value="FMT C-terminal domain-like"/>
    <property type="match status" value="1"/>
</dbReference>
<evidence type="ECO:0000313" key="10">
    <source>
        <dbReference type="Proteomes" id="UP000004367"/>
    </source>
</evidence>
<dbReference type="GO" id="GO:0005829">
    <property type="term" value="C:cytosol"/>
    <property type="evidence" value="ECO:0007669"/>
    <property type="project" value="TreeGrafter"/>
</dbReference>
<dbReference type="InterPro" id="IPR044135">
    <property type="entry name" value="Met-tRNA-FMT_C"/>
</dbReference>
<keyword evidence="4 5" id="KW-0648">Protein biosynthesis</keyword>
<dbReference type="InterPro" id="IPR005794">
    <property type="entry name" value="Fmt"/>
</dbReference>
<feature type="domain" description="Formyl transferase N-terminal" evidence="7">
    <location>
        <begin position="1"/>
        <end position="179"/>
    </location>
</feature>
<gene>
    <name evidence="5 9" type="primary">fmt</name>
    <name evidence="9" type="ORF">MOPEL_130_01660</name>
</gene>
<proteinExistence type="inferred from homology"/>
<evidence type="ECO:0000256" key="3">
    <source>
        <dbReference type="ARBA" id="ARBA00022679"/>
    </source>
</evidence>
<dbReference type="GO" id="GO:0004479">
    <property type="term" value="F:methionyl-tRNA formyltransferase activity"/>
    <property type="evidence" value="ECO:0007669"/>
    <property type="project" value="UniProtKB-UniRule"/>
</dbReference>
<accession>H5UV01</accession>
<dbReference type="Gene3D" id="3.40.50.12230">
    <property type="match status" value="1"/>
</dbReference>
<dbReference type="SUPFAM" id="SSF53328">
    <property type="entry name" value="Formyltransferase"/>
    <property type="match status" value="1"/>
</dbReference>
<dbReference type="Pfam" id="PF02911">
    <property type="entry name" value="Formyl_trans_C"/>
    <property type="match status" value="1"/>
</dbReference>
<dbReference type="eggNOG" id="COG0223">
    <property type="taxonomic scope" value="Bacteria"/>
</dbReference>
<feature type="domain" description="Formyl transferase C-terminal" evidence="8">
    <location>
        <begin position="202"/>
        <end position="313"/>
    </location>
</feature>
<dbReference type="InterPro" id="IPR036477">
    <property type="entry name" value="Formyl_transf_N_sf"/>
</dbReference>
<dbReference type="STRING" id="1089455.MOPEL_130_01660"/>
<comment type="catalytic activity">
    <reaction evidence="5">
        <text>L-methionyl-tRNA(fMet) + (6R)-10-formyltetrahydrofolate = N-formyl-L-methionyl-tRNA(fMet) + (6S)-5,6,7,8-tetrahydrofolate + H(+)</text>
        <dbReference type="Rhea" id="RHEA:24380"/>
        <dbReference type="Rhea" id="RHEA-COMP:9952"/>
        <dbReference type="Rhea" id="RHEA-COMP:9953"/>
        <dbReference type="ChEBI" id="CHEBI:15378"/>
        <dbReference type="ChEBI" id="CHEBI:57453"/>
        <dbReference type="ChEBI" id="CHEBI:78530"/>
        <dbReference type="ChEBI" id="CHEBI:78844"/>
        <dbReference type="ChEBI" id="CHEBI:195366"/>
        <dbReference type="EC" id="2.1.2.9"/>
    </reaction>
</comment>
<evidence type="ECO:0000256" key="5">
    <source>
        <dbReference type="HAMAP-Rule" id="MF_00182"/>
    </source>
</evidence>
<dbReference type="CDD" id="cd08646">
    <property type="entry name" value="FMT_core_Met-tRNA-FMT_N"/>
    <property type="match status" value="1"/>
</dbReference>
<dbReference type="InterPro" id="IPR041711">
    <property type="entry name" value="Met-tRNA-FMT_N"/>
</dbReference>
<dbReference type="InterPro" id="IPR011034">
    <property type="entry name" value="Formyl_transferase-like_C_sf"/>
</dbReference>
<dbReference type="OrthoDB" id="9802815at2"/>
<keyword evidence="10" id="KW-1185">Reference proteome</keyword>
<dbReference type="EMBL" id="BAFE01000089">
    <property type="protein sequence ID" value="GAB49559.1"/>
    <property type="molecule type" value="Genomic_DNA"/>
</dbReference>
<dbReference type="RefSeq" id="WP_009483402.1">
    <property type="nucleotide sequence ID" value="NZ_BAFE01000089.1"/>
</dbReference>